<dbReference type="GeneID" id="96006251"/>
<dbReference type="AlphaFoldDB" id="A0AB34KRT1"/>
<evidence type="ECO:0000313" key="4">
    <source>
        <dbReference type="EMBL" id="KAL1586045.1"/>
    </source>
</evidence>
<dbReference type="RefSeq" id="XP_069229150.1">
    <property type="nucleotide sequence ID" value="XM_069373413.1"/>
</dbReference>
<feature type="compositionally biased region" description="Polar residues" evidence="1">
    <location>
        <begin position="83"/>
        <end position="103"/>
    </location>
</feature>
<feature type="compositionally biased region" description="Low complexity" evidence="1">
    <location>
        <begin position="223"/>
        <end position="232"/>
    </location>
</feature>
<feature type="compositionally biased region" description="Pro residues" evidence="1">
    <location>
        <begin position="233"/>
        <end position="242"/>
    </location>
</feature>
<evidence type="ECO:0000259" key="3">
    <source>
        <dbReference type="Pfam" id="PF20237"/>
    </source>
</evidence>
<proteinExistence type="predicted"/>
<dbReference type="Proteomes" id="UP000803884">
    <property type="component" value="Unassembled WGS sequence"/>
</dbReference>
<organism evidence="4 5">
    <name type="scientific">Cladosporium halotolerans</name>
    <dbReference type="NCBI Taxonomy" id="1052096"/>
    <lineage>
        <taxon>Eukaryota</taxon>
        <taxon>Fungi</taxon>
        <taxon>Dikarya</taxon>
        <taxon>Ascomycota</taxon>
        <taxon>Pezizomycotina</taxon>
        <taxon>Dothideomycetes</taxon>
        <taxon>Dothideomycetidae</taxon>
        <taxon>Cladosporiales</taxon>
        <taxon>Cladosporiaceae</taxon>
        <taxon>Cladosporium</taxon>
    </lineage>
</organism>
<name>A0AB34KRT1_9PEZI</name>
<feature type="region of interest" description="Disordered" evidence="1">
    <location>
        <begin position="1"/>
        <end position="149"/>
    </location>
</feature>
<keyword evidence="2" id="KW-1133">Transmembrane helix</keyword>
<keyword evidence="5" id="KW-1185">Reference proteome</keyword>
<evidence type="ECO:0000313" key="5">
    <source>
        <dbReference type="Proteomes" id="UP000803884"/>
    </source>
</evidence>
<dbReference type="Pfam" id="PF20237">
    <property type="entry name" value="DUF6594"/>
    <property type="match status" value="1"/>
</dbReference>
<gene>
    <name evidence="4" type="ORF">WHR41_04807</name>
</gene>
<evidence type="ECO:0000256" key="2">
    <source>
        <dbReference type="SAM" id="Phobius"/>
    </source>
</evidence>
<protein>
    <recommendedName>
        <fullName evidence="3">DUF6594 domain-containing protein</fullName>
    </recommendedName>
</protein>
<feature type="compositionally biased region" description="Low complexity" evidence="1">
    <location>
        <begin position="49"/>
        <end position="64"/>
    </location>
</feature>
<feature type="compositionally biased region" description="Polar residues" evidence="1">
    <location>
        <begin position="110"/>
        <end position="129"/>
    </location>
</feature>
<feature type="region of interest" description="Disordered" evidence="1">
    <location>
        <begin position="317"/>
        <end position="350"/>
    </location>
</feature>
<feature type="region of interest" description="Disordered" evidence="1">
    <location>
        <begin position="222"/>
        <end position="247"/>
    </location>
</feature>
<feature type="transmembrane region" description="Helical" evidence="2">
    <location>
        <begin position="443"/>
        <end position="461"/>
    </location>
</feature>
<keyword evidence="2" id="KW-0472">Membrane</keyword>
<reference evidence="4 5" key="1">
    <citation type="journal article" date="2020" name="Microbiol. Resour. Announc.">
        <title>Draft Genome Sequence of a Cladosporium Species Isolated from the Mesophotic Ascidian Didemnum maculosum.</title>
        <authorList>
            <person name="Gioti A."/>
            <person name="Siaperas R."/>
            <person name="Nikolaivits E."/>
            <person name="Le Goff G."/>
            <person name="Ouazzani J."/>
            <person name="Kotoulas G."/>
            <person name="Topakas E."/>
        </authorList>
    </citation>
    <scope>NUCLEOTIDE SEQUENCE [LARGE SCALE GENOMIC DNA]</scope>
    <source>
        <strain evidence="4 5">TM138-S3</strain>
    </source>
</reference>
<dbReference type="InterPro" id="IPR046529">
    <property type="entry name" value="DUF6594"/>
</dbReference>
<accession>A0AB34KRT1</accession>
<keyword evidence="2" id="KW-0812">Transmembrane</keyword>
<sequence>MSRSKSPNVFDYMEDPSVVDEHNGKSAKSPASSVSSRYQGSDAGSSEGPATPSSRSTMPSPTTSRNPGVSVAELRRKYDQDFNGATTQPVSGSPGMVSSTLNAQKERYSSGASDQRSDNGSTASPSMASSIPELDGNRRRSSHTSLRALDAEQRLKQREQEMREHMAFTQHPYAYEFTSPPEASDHDDSQAPDSATPATHQALQHYIHHPVPTRPIPANVVRSTPSPSCTTHPPAPNPPHVPEAPDLSKTTLAGYELLATHLAPPTSSTSTTTAEPHLTPLYRKFTHLHHRILLHLQDELAEMESQLRVLDEIVAQTYTSPPNPDPAHHEKQTQHHPASRRAESHPHTPPIFAHRTALLGRIFLKKQQYHAALRDFAALERDSRPAESGEVAAYRAFLKDRAPVCEGEAAFLGKGDLVVPGSLEREAGGARERERDGVLWEQTAFLAALLVLPLVISVALPDLGARVAATGLLGAGAGLVVWGARVRGRG</sequence>
<dbReference type="PANTHER" id="PTHR34502">
    <property type="entry name" value="DUF6594 DOMAIN-CONTAINING PROTEIN-RELATED"/>
    <property type="match status" value="1"/>
</dbReference>
<feature type="transmembrane region" description="Helical" evidence="2">
    <location>
        <begin position="467"/>
        <end position="484"/>
    </location>
</feature>
<feature type="compositionally biased region" description="Low complexity" evidence="1">
    <location>
        <begin position="26"/>
        <end position="36"/>
    </location>
</feature>
<comment type="caution">
    <text evidence="4">The sequence shown here is derived from an EMBL/GenBank/DDBJ whole genome shotgun (WGS) entry which is preliminary data.</text>
</comment>
<dbReference type="PANTHER" id="PTHR34502:SF6">
    <property type="entry name" value="DUF6594 DOMAIN-CONTAINING PROTEIN"/>
    <property type="match status" value="1"/>
</dbReference>
<feature type="compositionally biased region" description="Polar residues" evidence="1">
    <location>
        <begin position="191"/>
        <end position="200"/>
    </location>
</feature>
<feature type="domain" description="DUF6594" evidence="3">
    <location>
        <begin position="255"/>
        <end position="420"/>
    </location>
</feature>
<feature type="region of interest" description="Disordered" evidence="1">
    <location>
        <begin position="176"/>
        <end position="200"/>
    </location>
</feature>
<dbReference type="EMBL" id="JAAQHG020000016">
    <property type="protein sequence ID" value="KAL1586045.1"/>
    <property type="molecule type" value="Genomic_DNA"/>
</dbReference>
<evidence type="ECO:0000256" key="1">
    <source>
        <dbReference type="SAM" id="MobiDB-lite"/>
    </source>
</evidence>